<dbReference type="InterPro" id="IPR048284">
    <property type="entry name" value="EryCIII-like_N"/>
</dbReference>
<dbReference type="InterPro" id="IPR010610">
    <property type="entry name" value="EryCIII-like_C"/>
</dbReference>
<reference evidence="8" key="1">
    <citation type="journal article" date="2019" name="Int. J. Syst. Evol. Microbiol.">
        <title>The Global Catalogue of Microorganisms (GCM) 10K type strain sequencing project: providing services to taxonomists for standard genome sequencing and annotation.</title>
        <authorList>
            <consortium name="The Broad Institute Genomics Platform"/>
            <consortium name="The Broad Institute Genome Sequencing Center for Infectious Disease"/>
            <person name="Wu L."/>
            <person name="Ma J."/>
        </authorList>
    </citation>
    <scope>NUCLEOTIDE SEQUENCE [LARGE SCALE GENOMIC DNA]</scope>
    <source>
        <strain evidence="8">CGMCC 4.7382</strain>
    </source>
</reference>
<dbReference type="InterPro" id="IPR002213">
    <property type="entry name" value="UDP_glucos_trans"/>
</dbReference>
<accession>A0ABW2KNE5</accession>
<dbReference type="InterPro" id="IPR050426">
    <property type="entry name" value="Glycosyltransferase_28"/>
</dbReference>
<evidence type="ECO:0000313" key="8">
    <source>
        <dbReference type="Proteomes" id="UP001596540"/>
    </source>
</evidence>
<dbReference type="Pfam" id="PF21036">
    <property type="entry name" value="EryCIII-like_N"/>
    <property type="match status" value="1"/>
</dbReference>
<dbReference type="RefSeq" id="WP_379873587.1">
    <property type="nucleotide sequence ID" value="NZ_JBHTBH010000014.1"/>
</dbReference>
<evidence type="ECO:0000259" key="5">
    <source>
        <dbReference type="Pfam" id="PF06722"/>
    </source>
</evidence>
<dbReference type="Gene3D" id="3.40.50.2000">
    <property type="entry name" value="Glycogen Phosphorylase B"/>
    <property type="match status" value="2"/>
</dbReference>
<name>A0ABW2KNE5_9ACTN</name>
<sequence>MRVLFTTFAEKSHLFPQVPLAWALHTAGHDVCVASQPDLADAITSTGLTAVPVGEPLNLSEAMEDVNENYGDDGDITEADAGLDMNELRPDRLTWDYVLSVFTAMTAAVFQNSSPEPTMDALVDYAREWRPDLVVWDTMTFAGPVAAQATGAAHARLLFGLDLLGRMRATFLDLLAGRPPELRDDPMREWLTWSAERYGGTFTEDMVTGQWTIDPTPGSMRLPVDRLHYVPVRYVPYNGQARIPGWLHETPKRRRVCLTLGIAHREVMGSDRTSIGDLLEAVADVDAEVVATLNAKQLAALDHVPDNVRVVDFVPLNALLPTCSAIIHHGGSGSFSTALAHGVPQLVLPDMVWDSGIKADRLAEAGAGLVIPDGRTVSPARLRAQLVRLLDEPSFAANAARLRREMLGTPTPNNIVPVLERLTAAHRAPRL</sequence>
<keyword evidence="4" id="KW-0045">Antibiotic biosynthesis</keyword>
<evidence type="ECO:0000256" key="2">
    <source>
        <dbReference type="ARBA" id="ARBA00022676"/>
    </source>
</evidence>
<dbReference type="InterPro" id="IPR030953">
    <property type="entry name" value="Glycosyl_450act"/>
</dbReference>
<keyword evidence="8" id="KW-1185">Reference proteome</keyword>
<comment type="caution">
    <text evidence="7">The sequence shown here is derived from an EMBL/GenBank/DDBJ whole genome shotgun (WGS) entry which is preliminary data.</text>
</comment>
<protein>
    <submittedName>
        <fullName evidence="7">Activator-dependent family glycosyltransferase</fullName>
    </submittedName>
</protein>
<evidence type="ECO:0000259" key="6">
    <source>
        <dbReference type="Pfam" id="PF21036"/>
    </source>
</evidence>
<proteinExistence type="inferred from homology"/>
<feature type="domain" description="Erythromycin biosynthesis protein CIII-like N-terminal" evidence="6">
    <location>
        <begin position="22"/>
        <end position="261"/>
    </location>
</feature>
<dbReference type="NCBIfam" id="TIGR04516">
    <property type="entry name" value="glycosyl_450act"/>
    <property type="match status" value="1"/>
</dbReference>
<dbReference type="PANTHER" id="PTHR48050">
    <property type="entry name" value="STEROL 3-BETA-GLUCOSYLTRANSFERASE"/>
    <property type="match status" value="1"/>
</dbReference>
<evidence type="ECO:0000313" key="7">
    <source>
        <dbReference type="EMBL" id="MFC7330954.1"/>
    </source>
</evidence>
<gene>
    <name evidence="7" type="ORF">ACFQRF_24775</name>
</gene>
<keyword evidence="2" id="KW-0328">Glycosyltransferase</keyword>
<comment type="similarity">
    <text evidence="1">Belongs to the glycosyltransferase 28 family.</text>
</comment>
<feature type="domain" description="Erythromycin biosynthesis protein CIII-like C-terminal" evidence="5">
    <location>
        <begin position="278"/>
        <end position="422"/>
    </location>
</feature>
<organism evidence="7 8">
    <name type="scientific">Marinactinospora rubrisoli</name>
    <dbReference type="NCBI Taxonomy" id="2715399"/>
    <lineage>
        <taxon>Bacteria</taxon>
        <taxon>Bacillati</taxon>
        <taxon>Actinomycetota</taxon>
        <taxon>Actinomycetes</taxon>
        <taxon>Streptosporangiales</taxon>
        <taxon>Nocardiopsidaceae</taxon>
        <taxon>Marinactinospora</taxon>
    </lineage>
</organism>
<keyword evidence="3" id="KW-0808">Transferase</keyword>
<dbReference type="EMBL" id="JBHTBH010000014">
    <property type="protein sequence ID" value="MFC7330954.1"/>
    <property type="molecule type" value="Genomic_DNA"/>
</dbReference>
<dbReference type="PANTHER" id="PTHR48050:SF13">
    <property type="entry name" value="STEROL 3-BETA-GLUCOSYLTRANSFERASE UGT80A2"/>
    <property type="match status" value="1"/>
</dbReference>
<dbReference type="Pfam" id="PF06722">
    <property type="entry name" value="EryCIII-like_C"/>
    <property type="match status" value="1"/>
</dbReference>
<evidence type="ECO:0000256" key="1">
    <source>
        <dbReference type="ARBA" id="ARBA00006962"/>
    </source>
</evidence>
<dbReference type="Proteomes" id="UP001596540">
    <property type="component" value="Unassembled WGS sequence"/>
</dbReference>
<dbReference type="SUPFAM" id="SSF53756">
    <property type="entry name" value="UDP-Glycosyltransferase/glycogen phosphorylase"/>
    <property type="match status" value="1"/>
</dbReference>
<dbReference type="CDD" id="cd03784">
    <property type="entry name" value="GT1_Gtf-like"/>
    <property type="match status" value="1"/>
</dbReference>
<evidence type="ECO:0000256" key="4">
    <source>
        <dbReference type="ARBA" id="ARBA00023194"/>
    </source>
</evidence>
<evidence type="ECO:0000256" key="3">
    <source>
        <dbReference type="ARBA" id="ARBA00022679"/>
    </source>
</evidence>